<dbReference type="Proteomes" id="UP000034097">
    <property type="component" value="Unassembled WGS sequence"/>
</dbReference>
<sequence length="483" mass="53159">MASKPSIGIYFTDDYIEVSEISSDLKRLVRFNQTPLPTGLIVNGEIRDPARLSQVLIRMLSETQPSPISAGMDVVVGISDSRVFLREFTLPKLAGRDVDEAIDWQVKSLLPVLPGEVETDRIIIGKDVSGLIEVLLAAIPKNIIKAYMGLVRGIGLNLVSVEPAVFSNIRIIDPGQLKGKNQLMVFLGDGATEFIYLTNGNPRLSDFLTEQDIESKGGILTSVREYVKFANSKHPERPVQELLVSGFSSTIVEIANRLQETKLPVVMAKSRLTPDAQNHNLLHTSHGLSMKTAVSELSVNLLPADFRLEEVRGGVLGVWRVVLSLLSALTVLGAVAMIFLWQSSNVRLDNLKSLNQQYRAELVASSSAELIRRTEEINKLTDRLILLRGATGGEDGLLRELQNTTPLGITLTSFVYSRNLGGARLIDKTSTWLITGNANSRQLVLDFYDSLLRLSDFSNGVLYFGSLEKETGITFRIASQARL</sequence>
<dbReference type="Gene3D" id="3.30.420.40">
    <property type="match status" value="2"/>
</dbReference>
<evidence type="ECO:0000313" key="3">
    <source>
        <dbReference type="Proteomes" id="UP000034097"/>
    </source>
</evidence>
<keyword evidence="1" id="KW-0812">Transmembrane</keyword>
<reference evidence="2 3" key="1">
    <citation type="journal article" date="2015" name="Nature">
        <title>rRNA introns, odd ribosomes, and small enigmatic genomes across a large radiation of phyla.</title>
        <authorList>
            <person name="Brown C.T."/>
            <person name="Hug L.A."/>
            <person name="Thomas B.C."/>
            <person name="Sharon I."/>
            <person name="Castelle C.J."/>
            <person name="Singh A."/>
            <person name="Wilkins M.J."/>
            <person name="Williams K.H."/>
            <person name="Banfield J.F."/>
        </authorList>
    </citation>
    <scope>NUCLEOTIDE SEQUENCE [LARGE SCALE GENOMIC DNA]</scope>
</reference>
<evidence type="ECO:0000256" key="1">
    <source>
        <dbReference type="SAM" id="Phobius"/>
    </source>
</evidence>
<evidence type="ECO:0008006" key="4">
    <source>
        <dbReference type="Google" id="ProtNLM"/>
    </source>
</evidence>
<comment type="caution">
    <text evidence="2">The sequence shown here is derived from an EMBL/GenBank/DDBJ whole genome shotgun (WGS) entry which is preliminary data.</text>
</comment>
<dbReference type="Gene3D" id="3.30.1490.300">
    <property type="match status" value="1"/>
</dbReference>
<accession>A0A0G1GYG1</accession>
<keyword evidence="1" id="KW-1133">Transmembrane helix</keyword>
<name>A0A0G1GYG1_9BACT</name>
<gene>
    <name evidence="2" type="ORF">UW26_C0006G0006</name>
</gene>
<dbReference type="SUPFAM" id="SSF53067">
    <property type="entry name" value="Actin-like ATPase domain"/>
    <property type="match status" value="1"/>
</dbReference>
<dbReference type="AlphaFoldDB" id="A0A0G1GYG1"/>
<dbReference type="InterPro" id="IPR005883">
    <property type="entry name" value="PilM"/>
</dbReference>
<dbReference type="EMBL" id="LCHQ01000006">
    <property type="protein sequence ID" value="KKT39223.1"/>
    <property type="molecule type" value="Genomic_DNA"/>
</dbReference>
<protein>
    <recommendedName>
        <fullName evidence="4">Type IV pilus assembly protein PilM</fullName>
    </recommendedName>
</protein>
<feature type="transmembrane region" description="Helical" evidence="1">
    <location>
        <begin position="317"/>
        <end position="341"/>
    </location>
</feature>
<keyword evidence="1" id="KW-0472">Membrane</keyword>
<evidence type="ECO:0000313" key="2">
    <source>
        <dbReference type="EMBL" id="KKT39223.1"/>
    </source>
</evidence>
<proteinExistence type="predicted"/>
<organism evidence="2 3">
    <name type="scientific">Candidatus Collierbacteria bacterium GW2011_GWF1_44_12</name>
    <dbReference type="NCBI Taxonomy" id="1618402"/>
    <lineage>
        <taxon>Bacteria</taxon>
        <taxon>Candidatus Collieribacteriota</taxon>
    </lineage>
</organism>
<dbReference type="Pfam" id="PF11104">
    <property type="entry name" value="PilM_2"/>
    <property type="match status" value="1"/>
</dbReference>
<dbReference type="InterPro" id="IPR043129">
    <property type="entry name" value="ATPase_NBD"/>
</dbReference>